<keyword evidence="1" id="KW-0472">Membrane</keyword>
<dbReference type="EMBL" id="JAMXLR010000036">
    <property type="protein sequence ID" value="MCO6044168.1"/>
    <property type="molecule type" value="Genomic_DNA"/>
</dbReference>
<keyword evidence="1" id="KW-1133">Transmembrane helix</keyword>
<evidence type="ECO:0000256" key="1">
    <source>
        <dbReference type="SAM" id="Phobius"/>
    </source>
</evidence>
<proteinExistence type="predicted"/>
<protein>
    <submittedName>
        <fullName evidence="2">Uncharacterized protein</fullName>
    </submittedName>
</protein>
<dbReference type="AlphaFoldDB" id="A0A9X2F9L6"/>
<organism evidence="2 3">
    <name type="scientific">Aeoliella straminimaris</name>
    <dbReference type="NCBI Taxonomy" id="2954799"/>
    <lineage>
        <taxon>Bacteria</taxon>
        <taxon>Pseudomonadati</taxon>
        <taxon>Planctomycetota</taxon>
        <taxon>Planctomycetia</taxon>
        <taxon>Pirellulales</taxon>
        <taxon>Lacipirellulaceae</taxon>
        <taxon>Aeoliella</taxon>
    </lineage>
</organism>
<accession>A0A9X2F9L6</accession>
<keyword evidence="1" id="KW-0812">Transmembrane</keyword>
<dbReference type="RefSeq" id="WP_252852274.1">
    <property type="nucleotide sequence ID" value="NZ_JAMXLR010000036.1"/>
</dbReference>
<feature type="transmembrane region" description="Helical" evidence="1">
    <location>
        <begin position="89"/>
        <end position="114"/>
    </location>
</feature>
<gene>
    <name evidence="2" type="ORF">NG895_09635</name>
</gene>
<dbReference type="Proteomes" id="UP001155241">
    <property type="component" value="Unassembled WGS sequence"/>
</dbReference>
<evidence type="ECO:0000313" key="2">
    <source>
        <dbReference type="EMBL" id="MCO6044168.1"/>
    </source>
</evidence>
<feature type="transmembrane region" description="Helical" evidence="1">
    <location>
        <begin position="64"/>
        <end position="83"/>
    </location>
</feature>
<reference evidence="2" key="1">
    <citation type="submission" date="2022-06" db="EMBL/GenBank/DDBJ databases">
        <title>Aeoliella straminimaris, a novel planctomycete from sediments.</title>
        <authorList>
            <person name="Vitorino I.R."/>
            <person name="Lage O.M."/>
        </authorList>
    </citation>
    <scope>NUCLEOTIDE SEQUENCE</scope>
    <source>
        <strain evidence="2">ICT_H6.2</strain>
    </source>
</reference>
<keyword evidence="3" id="KW-1185">Reference proteome</keyword>
<comment type="caution">
    <text evidence="2">The sequence shown here is derived from an EMBL/GenBank/DDBJ whole genome shotgun (WGS) entry which is preliminary data.</text>
</comment>
<name>A0A9X2F9L6_9BACT</name>
<sequence length="141" mass="15919">MHIDENPYSSPSATPQAGHHERSIEWQLSVAKALRLEPWAVACHVLCPVLNFVALQLAETKWEFAIGALMGAGWGLALVYSGWFAGHLYGWLLGVLLAFLSAFPMVGLLALWLFDRRARRELQVCGWRVRWFTAQLPEDSR</sequence>
<evidence type="ECO:0000313" key="3">
    <source>
        <dbReference type="Proteomes" id="UP001155241"/>
    </source>
</evidence>